<feature type="transmembrane region" description="Helical" evidence="1">
    <location>
        <begin position="100"/>
        <end position="121"/>
    </location>
</feature>
<sequence>MVDQQNATLYIRFRKRVRLDKAQPILLRNIADILSDPEIEQKLQTHVISYPQPQDGNLVLVDMLMVIRSIREIYSNLKIESFGEPHVLIEIKSERARPHFIILALVWLLLFVGSGLTILNFHADVSMLEVHQRIYQLLTGKHLEHPYFLQIPYSIGIGLGMVLFFNHVFKKKFSEEPSPLEVEMFLYQESTNRYVITQEYGKIRKRKKRDNDDESPF</sequence>
<reference evidence="4" key="1">
    <citation type="submission" date="2018-11" db="EMBL/GenBank/DDBJ databases">
        <title>Complete genome sequence of Paenibacillus sp. ML311-T8.</title>
        <authorList>
            <person name="Nam Y.-D."/>
            <person name="Kang J."/>
            <person name="Chung W.-H."/>
            <person name="Park Y.S."/>
        </authorList>
    </citation>
    <scope>NUCLEOTIDE SEQUENCE [LARGE SCALE GENOMIC DNA]</scope>
    <source>
        <strain evidence="4">ML311-T8</strain>
    </source>
</reference>
<dbReference type="OrthoDB" id="9782754at2"/>
<dbReference type="EMBL" id="CP034235">
    <property type="protein sequence ID" value="QGQ96003.1"/>
    <property type="molecule type" value="Genomic_DNA"/>
</dbReference>
<evidence type="ECO:0000313" key="4">
    <source>
        <dbReference type="Proteomes" id="UP000426246"/>
    </source>
</evidence>
<dbReference type="InterPro" id="IPR021997">
    <property type="entry name" value="SporV_AA"/>
</dbReference>
<protein>
    <submittedName>
        <fullName evidence="3">Stage V sporulation protein AA</fullName>
    </submittedName>
</protein>
<keyword evidence="1" id="KW-1133">Transmembrane helix</keyword>
<evidence type="ECO:0000259" key="2">
    <source>
        <dbReference type="Pfam" id="PF12164"/>
    </source>
</evidence>
<organism evidence="3 4">
    <name type="scientific">Paenibacillus psychroresistens</name>
    <dbReference type="NCBI Taxonomy" id="1778678"/>
    <lineage>
        <taxon>Bacteria</taxon>
        <taxon>Bacillati</taxon>
        <taxon>Bacillota</taxon>
        <taxon>Bacilli</taxon>
        <taxon>Bacillales</taxon>
        <taxon>Paenibacillaceae</taxon>
        <taxon>Paenibacillus</taxon>
    </lineage>
</organism>
<keyword evidence="1" id="KW-0812">Transmembrane</keyword>
<keyword evidence="4" id="KW-1185">Reference proteome</keyword>
<evidence type="ECO:0000313" key="3">
    <source>
        <dbReference type="EMBL" id="QGQ96003.1"/>
    </source>
</evidence>
<dbReference type="AlphaFoldDB" id="A0A6B8RKC5"/>
<feature type="transmembrane region" description="Helical" evidence="1">
    <location>
        <begin position="147"/>
        <end position="169"/>
    </location>
</feature>
<proteinExistence type="predicted"/>
<accession>A0A6B8RKC5</accession>
<keyword evidence="1" id="KW-0472">Membrane</keyword>
<feature type="domain" description="Stage V sporulation protein AA" evidence="2">
    <location>
        <begin position="7"/>
        <end position="93"/>
    </location>
</feature>
<dbReference type="KEGG" id="ppsc:EHS13_14515"/>
<dbReference type="Proteomes" id="UP000426246">
    <property type="component" value="Chromosome"/>
</dbReference>
<dbReference type="InterPro" id="IPR038548">
    <property type="entry name" value="SporV_AA_N_sf"/>
</dbReference>
<dbReference type="Gene3D" id="2.60.480.10">
    <property type="entry name" value="eubacterium ventriosum atcc domain"/>
    <property type="match status" value="1"/>
</dbReference>
<dbReference type="Pfam" id="PF12164">
    <property type="entry name" value="SporV_AA"/>
    <property type="match status" value="1"/>
</dbReference>
<dbReference type="RefSeq" id="WP_155701040.1">
    <property type="nucleotide sequence ID" value="NZ_CP034235.1"/>
</dbReference>
<name>A0A6B8RKC5_9BACL</name>
<evidence type="ECO:0000256" key="1">
    <source>
        <dbReference type="SAM" id="Phobius"/>
    </source>
</evidence>
<gene>
    <name evidence="3" type="ORF">EHS13_14515</name>
</gene>